<name>A0A7W7RM10_9ACTN</name>
<dbReference type="AlphaFoldDB" id="A0A7W7RM10"/>
<proteinExistence type="predicted"/>
<gene>
    <name evidence="1" type="ORF">F4561_005285</name>
</gene>
<dbReference type="EMBL" id="JACHJT010000001">
    <property type="protein sequence ID" value="MBB4934465.1"/>
    <property type="molecule type" value="Genomic_DNA"/>
</dbReference>
<protein>
    <submittedName>
        <fullName evidence="1">Uncharacterized protein</fullName>
    </submittedName>
</protein>
<comment type="caution">
    <text evidence="1">The sequence shown here is derived from an EMBL/GenBank/DDBJ whole genome shotgun (WGS) entry which is preliminary data.</text>
</comment>
<sequence length="37" mass="3892">MRGSVLADGVGAAEVVSVVMVEPSVRLAPGYWELSCR</sequence>
<evidence type="ECO:0000313" key="1">
    <source>
        <dbReference type="EMBL" id="MBB4934465.1"/>
    </source>
</evidence>
<organism evidence="1 2">
    <name type="scientific">Lipingzhangella halophila</name>
    <dbReference type="NCBI Taxonomy" id="1783352"/>
    <lineage>
        <taxon>Bacteria</taxon>
        <taxon>Bacillati</taxon>
        <taxon>Actinomycetota</taxon>
        <taxon>Actinomycetes</taxon>
        <taxon>Streptosporangiales</taxon>
        <taxon>Nocardiopsidaceae</taxon>
        <taxon>Lipingzhangella</taxon>
    </lineage>
</organism>
<keyword evidence="2" id="KW-1185">Reference proteome</keyword>
<evidence type="ECO:0000313" key="2">
    <source>
        <dbReference type="Proteomes" id="UP000523007"/>
    </source>
</evidence>
<accession>A0A7W7RM10</accession>
<reference evidence="1 2" key="1">
    <citation type="submission" date="2020-08" db="EMBL/GenBank/DDBJ databases">
        <title>Sequencing the genomes of 1000 actinobacteria strains.</title>
        <authorList>
            <person name="Klenk H.-P."/>
        </authorList>
    </citation>
    <scope>NUCLEOTIDE SEQUENCE [LARGE SCALE GENOMIC DNA]</scope>
    <source>
        <strain evidence="1 2">DSM 102030</strain>
    </source>
</reference>
<dbReference type="Proteomes" id="UP000523007">
    <property type="component" value="Unassembled WGS sequence"/>
</dbReference>